<dbReference type="EMBL" id="BAUW01000037">
    <property type="protein sequence ID" value="GAE46143.1"/>
    <property type="molecule type" value="Genomic_DNA"/>
</dbReference>
<name>W4RQI7_9BACI</name>
<reference evidence="1 2" key="1">
    <citation type="submission" date="2013-12" db="EMBL/GenBank/DDBJ databases">
        <title>NBRP : Genome information of microbial organism related human and environment.</title>
        <authorList>
            <person name="Hattori M."/>
            <person name="Oshima K."/>
            <person name="Inaba H."/>
            <person name="Suda W."/>
            <person name="Sakamoto M."/>
            <person name="Iino T."/>
            <person name="Kitahara M."/>
            <person name="Oshida Y."/>
            <person name="Iida T."/>
            <person name="Kudo T."/>
            <person name="Itoh T."/>
            <person name="Ahmed I."/>
            <person name="Ohkuma M."/>
        </authorList>
    </citation>
    <scope>NUCLEOTIDE SEQUENCE [LARGE SCALE GENOMIC DNA]</scope>
    <source>
        <strain evidence="1 2">JCM 21738</strain>
    </source>
</reference>
<evidence type="ECO:0000313" key="1">
    <source>
        <dbReference type="EMBL" id="GAE46143.1"/>
    </source>
</evidence>
<evidence type="ECO:0000313" key="2">
    <source>
        <dbReference type="Proteomes" id="UP000018949"/>
    </source>
</evidence>
<accession>W4RQI7</accession>
<gene>
    <name evidence="1" type="ORF">JCM21738_3010</name>
</gene>
<dbReference type="Proteomes" id="UP000018949">
    <property type="component" value="Unassembled WGS sequence"/>
</dbReference>
<protein>
    <submittedName>
        <fullName evidence="1">Uncharacterized protein</fullName>
    </submittedName>
</protein>
<dbReference type="AlphaFoldDB" id="W4RQI7"/>
<keyword evidence="2" id="KW-1185">Reference proteome</keyword>
<proteinExistence type="predicted"/>
<comment type="caution">
    <text evidence="1">The sequence shown here is derived from an EMBL/GenBank/DDBJ whole genome shotgun (WGS) entry which is preliminary data.</text>
</comment>
<organism evidence="1 2">
    <name type="scientific">Mesobacillus boroniphilus JCM 21738</name>
    <dbReference type="NCBI Taxonomy" id="1294265"/>
    <lineage>
        <taxon>Bacteria</taxon>
        <taxon>Bacillati</taxon>
        <taxon>Bacillota</taxon>
        <taxon>Bacilli</taxon>
        <taxon>Bacillales</taxon>
        <taxon>Bacillaceae</taxon>
        <taxon>Mesobacillus</taxon>
    </lineage>
</organism>
<sequence>MEVFKAAEAAMIDPVLVPEITSKSSPTGFPNSSSIACRIAIGKMPLIPPPSMHNIFMKFPRFVLYALILPIPLGQYNQTIKPKRRAALEKAALPK</sequence>